<protein>
    <submittedName>
        <fullName evidence="1">Uncharacterized protein</fullName>
    </submittedName>
</protein>
<dbReference type="AlphaFoldDB" id="A0A0A8ZCU7"/>
<accession>A0A0A8ZCU7</accession>
<organism evidence="1">
    <name type="scientific">Arundo donax</name>
    <name type="common">Giant reed</name>
    <name type="synonym">Donax arundinaceus</name>
    <dbReference type="NCBI Taxonomy" id="35708"/>
    <lineage>
        <taxon>Eukaryota</taxon>
        <taxon>Viridiplantae</taxon>
        <taxon>Streptophyta</taxon>
        <taxon>Embryophyta</taxon>
        <taxon>Tracheophyta</taxon>
        <taxon>Spermatophyta</taxon>
        <taxon>Magnoliopsida</taxon>
        <taxon>Liliopsida</taxon>
        <taxon>Poales</taxon>
        <taxon>Poaceae</taxon>
        <taxon>PACMAD clade</taxon>
        <taxon>Arundinoideae</taxon>
        <taxon>Arundineae</taxon>
        <taxon>Arundo</taxon>
    </lineage>
</organism>
<dbReference type="EMBL" id="GBRH01265213">
    <property type="protein sequence ID" value="JAD32682.1"/>
    <property type="molecule type" value="Transcribed_RNA"/>
</dbReference>
<evidence type="ECO:0000313" key="1">
    <source>
        <dbReference type="EMBL" id="JAD32682.1"/>
    </source>
</evidence>
<reference evidence="1" key="2">
    <citation type="journal article" date="2015" name="Data Brief">
        <title>Shoot transcriptome of the giant reed, Arundo donax.</title>
        <authorList>
            <person name="Barrero R.A."/>
            <person name="Guerrero F.D."/>
            <person name="Moolhuijzen P."/>
            <person name="Goolsby J.A."/>
            <person name="Tidwell J."/>
            <person name="Bellgard S.E."/>
            <person name="Bellgard M.I."/>
        </authorList>
    </citation>
    <scope>NUCLEOTIDE SEQUENCE</scope>
    <source>
        <tissue evidence="1">Shoot tissue taken approximately 20 cm above the soil surface</tissue>
    </source>
</reference>
<reference evidence="1" key="1">
    <citation type="submission" date="2014-09" db="EMBL/GenBank/DDBJ databases">
        <authorList>
            <person name="Magalhaes I.L.F."/>
            <person name="Oliveira U."/>
            <person name="Santos F.R."/>
            <person name="Vidigal T.H.D.A."/>
            <person name="Brescovit A.D."/>
            <person name="Santos A.J."/>
        </authorList>
    </citation>
    <scope>NUCLEOTIDE SEQUENCE</scope>
    <source>
        <tissue evidence="1">Shoot tissue taken approximately 20 cm above the soil surface</tissue>
    </source>
</reference>
<sequence>MSKKQHQDIMHCTGCFFLSFNCSPFPEKQHQETMDWD</sequence>
<name>A0A0A8ZCU7_ARUDO</name>
<proteinExistence type="predicted"/>